<evidence type="ECO:0000313" key="16">
    <source>
        <dbReference type="Ensembl" id="ENSFALP00000014474.2"/>
    </source>
</evidence>
<protein>
    <submittedName>
        <fullName evidence="16">F2R like thrombin or trypsin receptor 3</fullName>
    </submittedName>
</protein>
<keyword evidence="9" id="KW-0325">Glycoprotein</keyword>
<dbReference type="HOGENOM" id="CLU_009579_8_2_1"/>
<gene>
    <name evidence="16" type="primary">F2RL3</name>
</gene>
<keyword evidence="2" id="KW-1003">Cell membrane</keyword>
<evidence type="ECO:0000256" key="4">
    <source>
        <dbReference type="ARBA" id="ARBA00022989"/>
    </source>
</evidence>
<evidence type="ECO:0000256" key="3">
    <source>
        <dbReference type="ARBA" id="ARBA00022692"/>
    </source>
</evidence>
<evidence type="ECO:0000256" key="11">
    <source>
        <dbReference type="PIRSR" id="PIRSR603912-52"/>
    </source>
</evidence>
<evidence type="ECO:0000256" key="5">
    <source>
        <dbReference type="ARBA" id="ARBA00023040"/>
    </source>
</evidence>
<keyword evidence="7 11" id="KW-1015">Disulfide bond</keyword>
<dbReference type="GO" id="GO:0070527">
    <property type="term" value="P:platelet aggregation"/>
    <property type="evidence" value="ECO:0007669"/>
    <property type="project" value="Ensembl"/>
</dbReference>
<reference evidence="16" key="2">
    <citation type="submission" date="2025-08" db="UniProtKB">
        <authorList>
            <consortium name="Ensembl"/>
        </authorList>
    </citation>
    <scope>IDENTIFICATION</scope>
</reference>
<evidence type="ECO:0000259" key="15">
    <source>
        <dbReference type="PROSITE" id="PS50262"/>
    </source>
</evidence>
<proteinExistence type="inferred from homology"/>
<dbReference type="InterPro" id="IPR017452">
    <property type="entry name" value="GPCR_Rhodpsn_7TM"/>
</dbReference>
<dbReference type="GO" id="GO:0035025">
    <property type="term" value="P:positive regulation of Rho protein signal transduction"/>
    <property type="evidence" value="ECO:0007669"/>
    <property type="project" value="TreeGrafter"/>
</dbReference>
<feature type="region of interest" description="Disordered" evidence="13">
    <location>
        <begin position="418"/>
        <end position="441"/>
    </location>
</feature>
<reference evidence="16 17" key="1">
    <citation type="journal article" date="2012" name="Nature">
        <title>The genomic landscape of species divergence in Ficedula flycatchers.</title>
        <authorList>
            <person name="Ellegren H."/>
            <person name="Smeds L."/>
            <person name="Burri R."/>
            <person name="Olason P.I."/>
            <person name="Backstrom N."/>
            <person name="Kawakami T."/>
            <person name="Kunstner A."/>
            <person name="Makinen H."/>
            <person name="Nadachowska-Brzyska K."/>
            <person name="Qvarnstrom A."/>
            <person name="Uebbing S."/>
            <person name="Wolf J.B."/>
        </authorList>
    </citation>
    <scope>NUCLEOTIDE SEQUENCE [LARGE SCALE GENOMIC DNA]</scope>
</reference>
<feature type="transmembrane region" description="Helical" evidence="14">
    <location>
        <begin position="211"/>
        <end position="232"/>
    </location>
</feature>
<dbReference type="InterPro" id="IPR000276">
    <property type="entry name" value="GPCR_Rhodpsn"/>
</dbReference>
<sequence length="441" mass="47902">MRKQGRCCCCSHSPSIPPSCPGSAPFLPRVKGQQQEMRKQGRCCCCSHTALALCCGSSPCTGMGTLGTRVLLCCALWGLCLALDYDDYSQNSTGEQPSAPEVTPCPRAIPGDQARVNNVTYLLVPAGTRAQLGSAVTVRLIPGLYSLVLALGLPANALALRALAAAERRAATVFLMNLASADLLLTAVLPFKISYYFLGNHWPFGEALCRLTTALFYGNMYCSVLLLTCISVDRYLAVAHPFSSRAFRTPSLAAATCGMVWLCSAALTLPLALQRQSYPLLGAGLTLCHDVLPRQDDESFYFHYFVALIACAFLLPLLLLALSSGAVLRVLLRRGRRYSHAAKLTALVFVTLVLFYAPSNVLLLLHYSSPCSRLHGRLYLSYMVSLALSTCNSCADPFVYYYVSEDFREKVKGRVFGGSKKTSTSLKTSKETLPRSKHSLV</sequence>
<dbReference type="PANTHER" id="PTHR24232:SF22">
    <property type="entry name" value="PROTEINASE-ACTIVATED RECEPTOR 4"/>
    <property type="match status" value="1"/>
</dbReference>
<keyword evidence="6 14" id="KW-0472">Membrane</keyword>
<feature type="transmembrane region" description="Helical" evidence="14">
    <location>
        <begin position="379"/>
        <end position="403"/>
    </location>
</feature>
<dbReference type="GO" id="GO:0015057">
    <property type="term" value="F:thrombin-activated receptor activity"/>
    <property type="evidence" value="ECO:0007669"/>
    <property type="project" value="InterPro"/>
</dbReference>
<evidence type="ECO:0000256" key="6">
    <source>
        <dbReference type="ARBA" id="ARBA00023136"/>
    </source>
</evidence>
<feature type="domain" description="G-protein coupled receptors family 1 profile" evidence="15">
    <location>
        <begin position="144"/>
        <end position="400"/>
    </location>
</feature>
<dbReference type="GO" id="GO:0005886">
    <property type="term" value="C:plasma membrane"/>
    <property type="evidence" value="ECO:0007669"/>
    <property type="project" value="UniProtKB-SubCell"/>
</dbReference>
<dbReference type="PROSITE" id="PS50262">
    <property type="entry name" value="G_PROTEIN_RECEP_F1_2"/>
    <property type="match status" value="1"/>
</dbReference>
<evidence type="ECO:0000256" key="12">
    <source>
        <dbReference type="RuleBase" id="RU000688"/>
    </source>
</evidence>
<evidence type="ECO:0000256" key="2">
    <source>
        <dbReference type="ARBA" id="ARBA00022475"/>
    </source>
</evidence>
<dbReference type="InterPro" id="IPR003944">
    <property type="entry name" value="Prot_act_rcpt_4"/>
</dbReference>
<comment type="similarity">
    <text evidence="12">Belongs to the G-protein coupled receptor 1 family.</text>
</comment>
<evidence type="ECO:0000256" key="14">
    <source>
        <dbReference type="SAM" id="Phobius"/>
    </source>
</evidence>
<accession>U3KHH0</accession>
<keyword evidence="4 14" id="KW-1133">Transmembrane helix</keyword>
<organism evidence="16 17">
    <name type="scientific">Ficedula albicollis</name>
    <name type="common">Collared flycatcher</name>
    <name type="synonym">Muscicapa albicollis</name>
    <dbReference type="NCBI Taxonomy" id="59894"/>
    <lineage>
        <taxon>Eukaryota</taxon>
        <taxon>Metazoa</taxon>
        <taxon>Chordata</taxon>
        <taxon>Craniata</taxon>
        <taxon>Vertebrata</taxon>
        <taxon>Euteleostomi</taxon>
        <taxon>Archelosauria</taxon>
        <taxon>Archosauria</taxon>
        <taxon>Dinosauria</taxon>
        <taxon>Saurischia</taxon>
        <taxon>Theropoda</taxon>
        <taxon>Coelurosauria</taxon>
        <taxon>Aves</taxon>
        <taxon>Neognathae</taxon>
        <taxon>Neoaves</taxon>
        <taxon>Telluraves</taxon>
        <taxon>Australaves</taxon>
        <taxon>Passeriformes</taxon>
        <taxon>Muscicapidae</taxon>
        <taxon>Ficedula</taxon>
    </lineage>
</organism>
<evidence type="ECO:0000256" key="8">
    <source>
        <dbReference type="ARBA" id="ARBA00023170"/>
    </source>
</evidence>
<feature type="transmembrane region" description="Helical" evidence="14">
    <location>
        <begin position="171"/>
        <end position="191"/>
    </location>
</feature>
<dbReference type="FunFam" id="1.20.1070.10:FF:000040">
    <property type="entry name" value="Coagulation factor 2 (thrombin) receptor"/>
    <property type="match status" value="1"/>
</dbReference>
<feature type="transmembrane region" description="Helical" evidence="14">
    <location>
        <begin position="344"/>
        <end position="367"/>
    </location>
</feature>
<evidence type="ECO:0000256" key="1">
    <source>
        <dbReference type="ARBA" id="ARBA00004651"/>
    </source>
</evidence>
<comment type="subcellular location">
    <subcellularLocation>
        <location evidence="1">Cell membrane</location>
        <topology evidence="1">Multi-pass membrane protein</topology>
    </subcellularLocation>
</comment>
<keyword evidence="3 12" id="KW-0812">Transmembrane</keyword>
<dbReference type="Proteomes" id="UP000016665">
    <property type="component" value="Chromosome 28"/>
</dbReference>
<reference evidence="16" key="3">
    <citation type="submission" date="2025-09" db="UniProtKB">
        <authorList>
            <consortium name="Ensembl"/>
        </authorList>
    </citation>
    <scope>IDENTIFICATION</scope>
</reference>
<keyword evidence="10 12" id="KW-0807">Transducer</keyword>
<dbReference type="GO" id="GO:0007200">
    <property type="term" value="P:phospholipase C-activating G protein-coupled receptor signaling pathway"/>
    <property type="evidence" value="ECO:0007669"/>
    <property type="project" value="TreeGrafter"/>
</dbReference>
<dbReference type="eggNOG" id="ENOG502QU4Y">
    <property type="taxonomic scope" value="Eukaryota"/>
</dbReference>
<dbReference type="InterPro" id="IPR003912">
    <property type="entry name" value="Protea_act_rcpt"/>
</dbReference>
<dbReference type="PRINTS" id="PR01430">
    <property type="entry name" value="PROTEASEAR4"/>
</dbReference>
<dbReference type="GO" id="GO:0051281">
    <property type="term" value="P:positive regulation of release of sequestered calcium ion into cytosol"/>
    <property type="evidence" value="ECO:0007669"/>
    <property type="project" value="Ensembl"/>
</dbReference>
<dbReference type="Pfam" id="PF00001">
    <property type="entry name" value="7tm_1"/>
    <property type="match status" value="1"/>
</dbReference>
<evidence type="ECO:0000256" key="10">
    <source>
        <dbReference type="ARBA" id="ARBA00023224"/>
    </source>
</evidence>
<keyword evidence="17" id="KW-1185">Reference proteome</keyword>
<dbReference type="PRINTS" id="PR01428">
    <property type="entry name" value="PROTEASEAR"/>
</dbReference>
<evidence type="ECO:0000313" key="17">
    <source>
        <dbReference type="Proteomes" id="UP000016665"/>
    </source>
</evidence>
<name>U3KHH0_FICAL</name>
<dbReference type="GO" id="GO:0002020">
    <property type="term" value="F:protease binding"/>
    <property type="evidence" value="ECO:0007669"/>
    <property type="project" value="Ensembl"/>
</dbReference>
<evidence type="ECO:0000256" key="13">
    <source>
        <dbReference type="SAM" id="MobiDB-lite"/>
    </source>
</evidence>
<feature type="transmembrane region" description="Helical" evidence="14">
    <location>
        <begin position="144"/>
        <end position="164"/>
    </location>
</feature>
<dbReference type="Gene3D" id="1.20.1070.10">
    <property type="entry name" value="Rhodopsin 7-helix transmembrane proteins"/>
    <property type="match status" value="1"/>
</dbReference>
<dbReference type="PANTHER" id="PTHR24232">
    <property type="entry name" value="G-PROTEIN COUPLED RECEPTOR"/>
    <property type="match status" value="1"/>
</dbReference>
<dbReference type="SUPFAM" id="SSF81321">
    <property type="entry name" value="Family A G protein-coupled receptor-like"/>
    <property type="match status" value="1"/>
</dbReference>
<feature type="transmembrane region" description="Helical" evidence="14">
    <location>
        <begin position="252"/>
        <end position="273"/>
    </location>
</feature>
<dbReference type="STRING" id="59894.ENSFALP00000014474"/>
<dbReference type="GeneTree" id="ENSGT01050000244840"/>
<dbReference type="PRINTS" id="PR00237">
    <property type="entry name" value="GPCRRHODOPSN"/>
</dbReference>
<feature type="transmembrane region" description="Helical" evidence="14">
    <location>
        <begin position="301"/>
        <end position="332"/>
    </location>
</feature>
<dbReference type="Ensembl" id="ENSFALT00000014534.2">
    <property type="protein sequence ID" value="ENSFALP00000014474.2"/>
    <property type="gene ID" value="ENSFALG00000013868.2"/>
</dbReference>
<keyword evidence="8 12" id="KW-0675">Receptor</keyword>
<keyword evidence="5 12" id="KW-0297">G-protein coupled receptor</keyword>
<evidence type="ECO:0000256" key="7">
    <source>
        <dbReference type="ARBA" id="ARBA00023157"/>
    </source>
</evidence>
<dbReference type="PROSITE" id="PS00237">
    <property type="entry name" value="G_PROTEIN_RECEP_F1_1"/>
    <property type="match status" value="1"/>
</dbReference>
<evidence type="ECO:0000256" key="9">
    <source>
        <dbReference type="ARBA" id="ARBA00023180"/>
    </source>
</evidence>
<feature type="disulfide bond" evidence="11">
    <location>
        <begin position="209"/>
        <end position="288"/>
    </location>
</feature>
<dbReference type="AlphaFoldDB" id="U3KHH0"/>